<keyword evidence="3 5" id="KW-0238">DNA-binding</keyword>
<keyword evidence="9" id="KW-1185">Reference proteome</keyword>
<keyword evidence="2" id="KW-0229">DNA integration</keyword>
<dbReference type="AlphaFoldDB" id="Q30SF2"/>
<evidence type="ECO:0000256" key="2">
    <source>
        <dbReference type="ARBA" id="ARBA00022908"/>
    </source>
</evidence>
<evidence type="ECO:0000259" key="6">
    <source>
        <dbReference type="PROSITE" id="PS51898"/>
    </source>
</evidence>
<evidence type="ECO:0000256" key="5">
    <source>
        <dbReference type="PROSITE-ProRule" id="PRU01248"/>
    </source>
</evidence>
<dbReference type="HOGENOM" id="CLU_027562_17_1_7"/>
<evidence type="ECO:0000256" key="4">
    <source>
        <dbReference type="ARBA" id="ARBA00023172"/>
    </source>
</evidence>
<dbReference type="Pfam" id="PF13102">
    <property type="entry name" value="Phage_int_SAM_5"/>
    <property type="match status" value="1"/>
</dbReference>
<dbReference type="GO" id="GO:0015074">
    <property type="term" value="P:DNA integration"/>
    <property type="evidence" value="ECO:0007669"/>
    <property type="project" value="UniProtKB-KW"/>
</dbReference>
<gene>
    <name evidence="8" type="ordered locus">Suden_0800</name>
</gene>
<dbReference type="EMBL" id="CP000153">
    <property type="protein sequence ID" value="ABB44079.1"/>
    <property type="molecule type" value="Genomic_DNA"/>
</dbReference>
<protein>
    <submittedName>
        <fullName evidence="8">Phage integrase</fullName>
    </submittedName>
</protein>
<keyword evidence="4" id="KW-0233">DNA recombination</keyword>
<dbReference type="eggNOG" id="COG0582">
    <property type="taxonomic scope" value="Bacteria"/>
</dbReference>
<dbReference type="RefSeq" id="WP_011372432.1">
    <property type="nucleotide sequence ID" value="NC_007575.1"/>
</dbReference>
<dbReference type="PANTHER" id="PTHR30349:SF64">
    <property type="entry name" value="PROPHAGE INTEGRASE INTD-RELATED"/>
    <property type="match status" value="1"/>
</dbReference>
<dbReference type="InterPro" id="IPR044068">
    <property type="entry name" value="CB"/>
</dbReference>
<dbReference type="Gene3D" id="1.10.150.130">
    <property type="match status" value="1"/>
</dbReference>
<dbReference type="InterPro" id="IPR002104">
    <property type="entry name" value="Integrase_catalytic"/>
</dbReference>
<comment type="similarity">
    <text evidence="1">Belongs to the 'phage' integrase family.</text>
</comment>
<name>Q30SF2_SULDN</name>
<sequence length="369" mass="43465">MQNIKVSIINRENRKYWYVMYYVYFENSVVKKFEESTKVLKTEKTLKYMQTQYLSPWIARKQEELNIKTNVSKKFSYFYEKYLKLHEEDKSFHNRIYVYRKVNDFFKDFDINKITRLMVKEYLSSFDNIKDRTKKDYLSCIKSVIDIAMDAEIVNKNVATDITFKASEKELIHPFSTDEVSLLLEKSHGMFRNYLGIALHTGMRSGEILGLMHQDILNDRITIKRSISKGRITTPKTIGSIRDIPMFEAVKPFIESQGKLSKSLYLFEHDGVFIKDASFFKRRWHQLVEDCGIEYRKLYSTRHTFITAMLNSGKFKIMEIAAIVGHTSPEMIIKNYAGFIKDSHLKVDTSIDLFKNVSDTFSDTLKIKI</sequence>
<dbReference type="PROSITE" id="PS51900">
    <property type="entry name" value="CB"/>
    <property type="match status" value="1"/>
</dbReference>
<dbReference type="InterPro" id="IPR025269">
    <property type="entry name" value="SAM-like_dom"/>
</dbReference>
<dbReference type="Proteomes" id="UP000002714">
    <property type="component" value="Chromosome"/>
</dbReference>
<accession>Q30SF2</accession>
<evidence type="ECO:0000256" key="3">
    <source>
        <dbReference type="ARBA" id="ARBA00023125"/>
    </source>
</evidence>
<dbReference type="InterPro" id="IPR013762">
    <property type="entry name" value="Integrase-like_cat_sf"/>
</dbReference>
<organism evidence="8 9">
    <name type="scientific">Sulfurimonas denitrificans (strain ATCC 33889 / DSM 1251)</name>
    <name type="common">Thiomicrospira denitrificans (strain ATCC 33889 / DSM 1251)</name>
    <dbReference type="NCBI Taxonomy" id="326298"/>
    <lineage>
        <taxon>Bacteria</taxon>
        <taxon>Pseudomonadati</taxon>
        <taxon>Campylobacterota</taxon>
        <taxon>Epsilonproteobacteria</taxon>
        <taxon>Campylobacterales</taxon>
        <taxon>Sulfurimonadaceae</taxon>
        <taxon>Sulfurimonas</taxon>
    </lineage>
</organism>
<proteinExistence type="inferred from homology"/>
<dbReference type="GO" id="GO:0006310">
    <property type="term" value="P:DNA recombination"/>
    <property type="evidence" value="ECO:0007669"/>
    <property type="project" value="UniProtKB-KW"/>
</dbReference>
<dbReference type="Pfam" id="PF00589">
    <property type="entry name" value="Phage_integrase"/>
    <property type="match status" value="1"/>
</dbReference>
<evidence type="ECO:0000313" key="9">
    <source>
        <dbReference type="Proteomes" id="UP000002714"/>
    </source>
</evidence>
<dbReference type="GO" id="GO:0003677">
    <property type="term" value="F:DNA binding"/>
    <property type="evidence" value="ECO:0007669"/>
    <property type="project" value="UniProtKB-UniRule"/>
</dbReference>
<dbReference type="InterPro" id="IPR050090">
    <property type="entry name" value="Tyrosine_recombinase_XerCD"/>
</dbReference>
<dbReference type="PROSITE" id="PS51898">
    <property type="entry name" value="TYR_RECOMBINASE"/>
    <property type="match status" value="1"/>
</dbReference>
<dbReference type="Gene3D" id="1.10.443.10">
    <property type="entry name" value="Intergrase catalytic core"/>
    <property type="match status" value="1"/>
</dbReference>
<evidence type="ECO:0000313" key="8">
    <source>
        <dbReference type="EMBL" id="ABB44079.1"/>
    </source>
</evidence>
<dbReference type="KEGG" id="tdn:Suden_0800"/>
<dbReference type="InterPro" id="IPR011010">
    <property type="entry name" value="DNA_brk_join_enz"/>
</dbReference>
<feature type="domain" description="Core-binding (CB)" evidence="7">
    <location>
        <begin position="73"/>
        <end position="149"/>
    </location>
</feature>
<dbReference type="SUPFAM" id="SSF56349">
    <property type="entry name" value="DNA breaking-rejoining enzymes"/>
    <property type="match status" value="1"/>
</dbReference>
<evidence type="ECO:0000256" key="1">
    <source>
        <dbReference type="ARBA" id="ARBA00008857"/>
    </source>
</evidence>
<dbReference type="STRING" id="326298.Suden_0800"/>
<evidence type="ECO:0000259" key="7">
    <source>
        <dbReference type="PROSITE" id="PS51900"/>
    </source>
</evidence>
<reference evidence="8 9" key="1">
    <citation type="journal article" date="2008" name="Appl. Environ. Microbiol.">
        <title>Genome of the epsilonproteobacterial chemolithoautotroph Sulfurimonas denitrificans.</title>
        <authorList>
            <person name="Sievert S.M."/>
            <person name="Scott K.M."/>
            <person name="Klotz M.G."/>
            <person name="Chain P.S.G."/>
            <person name="Hauser L.J."/>
            <person name="Hemp J."/>
            <person name="Huegler M."/>
            <person name="Land M."/>
            <person name="Lapidus A."/>
            <person name="Larimer F.W."/>
            <person name="Lucas S."/>
            <person name="Malfatti S.A."/>
            <person name="Meyer F."/>
            <person name="Paulsen I.T."/>
            <person name="Ren Q."/>
            <person name="Simon J."/>
            <person name="Bailey K."/>
            <person name="Diaz E."/>
            <person name="Fitzpatrick K.A."/>
            <person name="Glover B."/>
            <person name="Gwatney N."/>
            <person name="Korajkic A."/>
            <person name="Long A."/>
            <person name="Mobberley J.M."/>
            <person name="Pantry S.N."/>
            <person name="Pazder G."/>
            <person name="Peterson S."/>
            <person name="Quintanilla J.D."/>
            <person name="Sprinkle R."/>
            <person name="Stephens J."/>
            <person name="Thomas P."/>
            <person name="Vaughn R."/>
            <person name="Weber M.J."/>
            <person name="Wooten L.L."/>
        </authorList>
    </citation>
    <scope>NUCLEOTIDE SEQUENCE [LARGE SCALE GENOMIC DNA]</scope>
    <source>
        <strain evidence="9">ATCC 33889 / DSM 1251</strain>
    </source>
</reference>
<feature type="domain" description="Tyr recombinase" evidence="6">
    <location>
        <begin position="170"/>
        <end position="349"/>
    </location>
</feature>
<dbReference type="PANTHER" id="PTHR30349">
    <property type="entry name" value="PHAGE INTEGRASE-RELATED"/>
    <property type="match status" value="1"/>
</dbReference>
<dbReference type="CDD" id="cd01189">
    <property type="entry name" value="INT_ICEBs1_C_like"/>
    <property type="match status" value="1"/>
</dbReference>
<dbReference type="InterPro" id="IPR010998">
    <property type="entry name" value="Integrase_recombinase_N"/>
</dbReference>